<sequence length="124" mass="13934">MVYVTKSQTKNGITWLPLSEVGYPKNEMAILVPGFGRNHDRIGFNPLGSVLLAGASSIFGKGGYDMARQAAVNEQRMVATKKPTTRKQRSTKVSEEVPFVPFLRVDIKTGAFILDEREERYWKI</sequence>
<name>A0A3M8B003_9BACL</name>
<gene>
    <name evidence="1" type="ORF">EDM57_12305</name>
</gene>
<proteinExistence type="predicted"/>
<accession>A0A3M8B003</accession>
<dbReference type="AlphaFoldDB" id="A0A3M8B003"/>
<organism evidence="1 2">
    <name type="scientific">Brevibacillus gelatini</name>
    <dbReference type="NCBI Taxonomy" id="1655277"/>
    <lineage>
        <taxon>Bacteria</taxon>
        <taxon>Bacillati</taxon>
        <taxon>Bacillota</taxon>
        <taxon>Bacilli</taxon>
        <taxon>Bacillales</taxon>
        <taxon>Paenibacillaceae</taxon>
        <taxon>Brevibacillus</taxon>
    </lineage>
</organism>
<evidence type="ECO:0000313" key="1">
    <source>
        <dbReference type="EMBL" id="RNB56583.1"/>
    </source>
</evidence>
<comment type="caution">
    <text evidence="1">The sequence shown here is derived from an EMBL/GenBank/DDBJ whole genome shotgun (WGS) entry which is preliminary data.</text>
</comment>
<evidence type="ECO:0000313" key="2">
    <source>
        <dbReference type="Proteomes" id="UP000268829"/>
    </source>
</evidence>
<dbReference type="Proteomes" id="UP000268829">
    <property type="component" value="Unassembled WGS sequence"/>
</dbReference>
<protein>
    <submittedName>
        <fullName evidence="1">Uncharacterized protein</fullName>
    </submittedName>
</protein>
<keyword evidence="2" id="KW-1185">Reference proteome</keyword>
<reference evidence="1 2" key="1">
    <citation type="submission" date="2018-10" db="EMBL/GenBank/DDBJ databases">
        <title>Phylogenomics of Brevibacillus.</title>
        <authorList>
            <person name="Dunlap C."/>
        </authorList>
    </citation>
    <scope>NUCLEOTIDE SEQUENCE [LARGE SCALE GENOMIC DNA]</scope>
    <source>
        <strain evidence="1 2">DSM 100115</strain>
    </source>
</reference>
<dbReference type="EMBL" id="RHHS01000028">
    <property type="protein sequence ID" value="RNB56583.1"/>
    <property type="molecule type" value="Genomic_DNA"/>
</dbReference>